<comment type="subunit">
    <text evidence="9">Monomer.</text>
</comment>
<dbReference type="CDD" id="cd02232">
    <property type="entry name" value="cupin_ARD"/>
    <property type="match status" value="1"/>
</dbReference>
<evidence type="ECO:0000256" key="8">
    <source>
        <dbReference type="ARBA" id="ARBA00023167"/>
    </source>
</evidence>
<evidence type="ECO:0000256" key="4">
    <source>
        <dbReference type="ARBA" id="ARBA00022723"/>
    </source>
</evidence>
<dbReference type="Proteomes" id="UP001241056">
    <property type="component" value="Unassembled WGS sequence"/>
</dbReference>
<feature type="binding site" evidence="9">
    <location>
        <position position="97"/>
    </location>
    <ligand>
        <name>Ni(2+)</name>
        <dbReference type="ChEBI" id="CHEBI:49786"/>
    </ligand>
</feature>
<evidence type="ECO:0000313" key="10">
    <source>
        <dbReference type="EMBL" id="MDM7857309.1"/>
    </source>
</evidence>
<feature type="site" description="Important to generate the dianion" evidence="9">
    <location>
        <position position="105"/>
    </location>
</feature>
<dbReference type="InterPro" id="IPR014710">
    <property type="entry name" value="RmlC-like_jellyroll"/>
</dbReference>
<evidence type="ECO:0000256" key="3">
    <source>
        <dbReference type="ARBA" id="ARBA00022605"/>
    </source>
</evidence>
<dbReference type="InterPro" id="IPR004313">
    <property type="entry name" value="ARD"/>
</dbReference>
<evidence type="ECO:0000256" key="5">
    <source>
        <dbReference type="ARBA" id="ARBA00022964"/>
    </source>
</evidence>
<feature type="binding site" evidence="9">
    <location>
        <position position="141"/>
    </location>
    <ligand>
        <name>Fe(2+)</name>
        <dbReference type="ChEBI" id="CHEBI:29033"/>
    </ligand>
</feature>
<dbReference type="InterPro" id="IPR023956">
    <property type="entry name" value="ARD_bac"/>
</dbReference>
<keyword evidence="4 9" id="KW-0479">Metal-binding</keyword>
<comment type="cofactor">
    <cofactor evidence="9">
        <name>Ni(2+)</name>
        <dbReference type="ChEBI" id="CHEBI:49786"/>
    </cofactor>
    <text evidence="9">Binds 1 nickel ion per monomer.</text>
</comment>
<feature type="binding site" evidence="9">
    <location>
        <position position="99"/>
    </location>
    <ligand>
        <name>Fe(2+)</name>
        <dbReference type="ChEBI" id="CHEBI:29033"/>
    </ligand>
</feature>
<comment type="caution">
    <text evidence="10">The sequence shown here is derived from an EMBL/GenBank/DDBJ whole genome shotgun (WGS) entry which is preliminary data.</text>
</comment>
<protein>
    <recommendedName>
        <fullName evidence="9">Acireductone dioxygenase</fullName>
    </recommendedName>
    <alternativeName>
        <fullName evidence="9">1,2-dihydroxy-3-keto-5-methylthiopentene dioxygenase</fullName>
        <shortName evidence="9">DHK-MTPene dioxygenase</shortName>
    </alternativeName>
    <alternativeName>
        <fullName evidence="9">Acireductone dioxygenase (Fe(2+)-requiring)</fullName>
        <shortName evidence="9">ARD'</shortName>
        <shortName evidence="9">Fe-ARD</shortName>
        <ecNumber evidence="9">1.13.11.54</ecNumber>
    </alternativeName>
    <alternativeName>
        <fullName evidence="9">Acireductone dioxygenase (Ni(2+)-requiring)</fullName>
        <shortName evidence="9">ARD</shortName>
        <shortName evidence="9">Ni-ARD</shortName>
        <ecNumber evidence="9">1.13.11.53</ecNumber>
    </alternativeName>
</protein>
<reference evidence="10 11" key="1">
    <citation type="submission" date="2023-06" db="EMBL/GenBank/DDBJ databases">
        <title>Thiopseudomonas sp. CY1220 draft genome sequence.</title>
        <authorList>
            <person name="Zhao G."/>
            <person name="An M."/>
        </authorList>
    </citation>
    <scope>NUCLEOTIDE SEQUENCE [LARGE SCALE GENOMIC DNA]</scope>
    <source>
        <strain evidence="10 11">CY1220</strain>
    </source>
</reference>
<keyword evidence="5 9" id="KW-0223">Dioxygenase</keyword>
<dbReference type="Gene3D" id="2.60.120.10">
    <property type="entry name" value="Jelly Rolls"/>
    <property type="match status" value="1"/>
</dbReference>
<dbReference type="Pfam" id="PF03079">
    <property type="entry name" value="ARD"/>
    <property type="match status" value="1"/>
</dbReference>
<feature type="site" description="May play a role in metal incorporation in vivo" evidence="9">
    <location>
        <position position="96"/>
    </location>
</feature>
<comment type="catalytic activity">
    <reaction evidence="9">
        <text>1,2-dihydroxy-5-(methylsulfanyl)pent-1-en-3-one + O2 = 3-(methylsulfanyl)propanoate + CO + formate + 2 H(+)</text>
        <dbReference type="Rhea" id="RHEA:14161"/>
        <dbReference type="ChEBI" id="CHEBI:15378"/>
        <dbReference type="ChEBI" id="CHEBI:15379"/>
        <dbReference type="ChEBI" id="CHEBI:15740"/>
        <dbReference type="ChEBI" id="CHEBI:17245"/>
        <dbReference type="ChEBI" id="CHEBI:49016"/>
        <dbReference type="ChEBI" id="CHEBI:49252"/>
        <dbReference type="EC" id="1.13.11.53"/>
    </reaction>
</comment>
<comment type="pathway">
    <text evidence="9">Amino-acid biosynthesis; L-methionine biosynthesis via salvage pathway; L-methionine from S-methyl-5-thio-alpha-D-ribose 1-phosphate: step 5/6.</text>
</comment>
<comment type="catalytic activity">
    <reaction evidence="1 9">
        <text>1,2-dihydroxy-5-(methylsulfanyl)pent-1-en-3-one + O2 = 4-methylsulfanyl-2-oxobutanoate + formate + 2 H(+)</text>
        <dbReference type="Rhea" id="RHEA:24504"/>
        <dbReference type="ChEBI" id="CHEBI:15378"/>
        <dbReference type="ChEBI" id="CHEBI:15379"/>
        <dbReference type="ChEBI" id="CHEBI:15740"/>
        <dbReference type="ChEBI" id="CHEBI:16723"/>
        <dbReference type="ChEBI" id="CHEBI:49252"/>
        <dbReference type="EC" id="1.13.11.54"/>
    </reaction>
</comment>
<comment type="similarity">
    <text evidence="9">Belongs to the acireductone dioxygenase (ARD) family.</text>
</comment>
<dbReference type="PANTHER" id="PTHR23418">
    <property type="entry name" value="ACIREDUCTONE DIOXYGENASE"/>
    <property type="match status" value="1"/>
</dbReference>
<feature type="binding site" evidence="9">
    <location>
        <position position="103"/>
    </location>
    <ligand>
        <name>Fe(2+)</name>
        <dbReference type="ChEBI" id="CHEBI:29033"/>
    </ligand>
</feature>
<gene>
    <name evidence="9" type="primary">mtnD</name>
    <name evidence="10" type="ORF">QEZ41_03305</name>
</gene>
<evidence type="ECO:0000313" key="11">
    <source>
        <dbReference type="Proteomes" id="UP001241056"/>
    </source>
</evidence>
<name>A0ABT7SP71_9GAMM</name>
<evidence type="ECO:0000256" key="2">
    <source>
        <dbReference type="ARBA" id="ARBA00022596"/>
    </source>
</evidence>
<dbReference type="EMBL" id="JAUCDY010000003">
    <property type="protein sequence ID" value="MDM7857309.1"/>
    <property type="molecule type" value="Genomic_DNA"/>
</dbReference>
<dbReference type="GO" id="GO:0051213">
    <property type="term" value="F:dioxygenase activity"/>
    <property type="evidence" value="ECO:0007669"/>
    <property type="project" value="UniProtKB-KW"/>
</dbReference>
<feature type="site" description="May play a role in transmitting local conformational changes" evidence="9">
    <location>
        <position position="102"/>
    </location>
</feature>
<evidence type="ECO:0000256" key="7">
    <source>
        <dbReference type="ARBA" id="ARBA00023004"/>
    </source>
</evidence>
<evidence type="ECO:0000256" key="6">
    <source>
        <dbReference type="ARBA" id="ARBA00023002"/>
    </source>
</evidence>
<dbReference type="EC" id="1.13.11.53" evidence="9"/>
<keyword evidence="8 9" id="KW-0486">Methionine biosynthesis</keyword>
<feature type="binding site" evidence="9">
    <location>
        <position position="99"/>
    </location>
    <ligand>
        <name>Ni(2+)</name>
        <dbReference type="ChEBI" id="CHEBI:49786"/>
    </ligand>
</feature>
<feature type="binding site" evidence="9">
    <location>
        <position position="141"/>
    </location>
    <ligand>
        <name>Ni(2+)</name>
        <dbReference type="ChEBI" id="CHEBI:49786"/>
    </ligand>
</feature>
<accession>A0ABT7SP71</accession>
<keyword evidence="2 9" id="KW-0533">Nickel</keyword>
<proteinExistence type="inferred from homology"/>
<keyword evidence="11" id="KW-1185">Reference proteome</keyword>
<keyword evidence="6 9" id="KW-0560">Oxidoreductase</keyword>
<feature type="binding site" evidence="9">
    <location>
        <position position="103"/>
    </location>
    <ligand>
        <name>Ni(2+)</name>
        <dbReference type="ChEBI" id="CHEBI:49786"/>
    </ligand>
</feature>
<dbReference type="SUPFAM" id="SSF51182">
    <property type="entry name" value="RmlC-like cupins"/>
    <property type="match status" value="1"/>
</dbReference>
<dbReference type="RefSeq" id="WP_289409966.1">
    <property type="nucleotide sequence ID" value="NZ_JAUCDY010000003.1"/>
</dbReference>
<dbReference type="EC" id="1.13.11.54" evidence="9"/>
<evidence type="ECO:0000256" key="1">
    <source>
        <dbReference type="ARBA" id="ARBA00000428"/>
    </source>
</evidence>
<evidence type="ECO:0000256" key="9">
    <source>
        <dbReference type="HAMAP-Rule" id="MF_01682"/>
    </source>
</evidence>
<dbReference type="InterPro" id="IPR011051">
    <property type="entry name" value="RmlC_Cupin_sf"/>
</dbReference>
<comment type="cofactor">
    <cofactor evidence="9">
        <name>Fe(2+)</name>
        <dbReference type="ChEBI" id="CHEBI:29033"/>
    </cofactor>
    <text evidence="9">Binds 1 Fe(2+) cation per monomer.</text>
</comment>
<organism evidence="10 11">
    <name type="scientific">Thiopseudomonas acetoxidans</name>
    <dbReference type="NCBI Taxonomy" id="3041622"/>
    <lineage>
        <taxon>Bacteria</taxon>
        <taxon>Pseudomonadati</taxon>
        <taxon>Pseudomonadota</taxon>
        <taxon>Gammaproteobacteria</taxon>
        <taxon>Pseudomonadales</taxon>
        <taxon>Pseudomonadaceae</taxon>
        <taxon>Thiopseudomonas</taxon>
    </lineage>
</organism>
<comment type="function">
    <text evidence="9">Catalyzes 2 different reactions between oxygene and the acireductone 1,2-dihydroxy-3-keto-5-methylthiopentene (DHK-MTPene) depending upon the metal bound in the active site. Fe-containing acireductone dioxygenase (Fe-ARD) produces formate and 2-keto-4-methylthiobutyrate (KMTB), the alpha-ketoacid precursor of methionine in the methionine recycle pathway. Ni-containing acireductone dioxygenase (Ni-ARD) produces methylthiopropionate, carbon monoxide and formate, and does not lie on the methionine recycle pathway.</text>
</comment>
<sequence length="181" mass="20629">MSHLCVYHSSSPKQPVKLLNHLEDISSALAEIGVRFERWQANQPITAQSTTEEVLAAYRDDIERLKQEGGYVAVDVISVDEQHPQKTELRAKFLEEHTHNEDEVRFFVAGRGLFNLHVDEQVYSVLCERGDLISVPAGAKHWFDMGEHPRFTAIRLFNNPEGWVAHYTGDTVTALYPLLED</sequence>
<keyword evidence="7 9" id="KW-0408">Iron</keyword>
<dbReference type="HAMAP" id="MF_01682">
    <property type="entry name" value="Salvage_MtnD"/>
    <property type="match status" value="1"/>
</dbReference>
<feature type="binding site" evidence="9">
    <location>
        <position position="97"/>
    </location>
    <ligand>
        <name>Fe(2+)</name>
        <dbReference type="ChEBI" id="CHEBI:29033"/>
    </ligand>
</feature>
<keyword evidence="3 9" id="KW-0028">Amino-acid biosynthesis</keyword>
<dbReference type="PANTHER" id="PTHR23418:SF0">
    <property type="entry name" value="ACIREDUCTONE DIOXYGENASE"/>
    <property type="match status" value="1"/>
</dbReference>